<dbReference type="InterPro" id="IPR007715">
    <property type="entry name" value="Coq4"/>
</dbReference>
<comment type="cofactor">
    <cofactor evidence="7">
        <name>Zn(2+)</name>
        <dbReference type="ChEBI" id="CHEBI:29105"/>
    </cofactor>
</comment>
<keyword evidence="1 7" id="KW-0831">Ubiquinone biosynthesis</keyword>
<keyword evidence="3 7" id="KW-0496">Mitochondrion</keyword>
<evidence type="ECO:0000313" key="8">
    <source>
        <dbReference type="EMBL" id="RHZ63831.1"/>
    </source>
</evidence>
<dbReference type="InterPro" id="IPR027540">
    <property type="entry name" value="Coq4_euk"/>
</dbReference>
<name>A0A397HKZ3_9GLOM</name>
<dbReference type="HAMAP" id="MF_03111">
    <property type="entry name" value="Coq4"/>
    <property type="match status" value="1"/>
</dbReference>
<keyword evidence="2 7" id="KW-0999">Mitochondrion inner membrane</keyword>
<dbReference type="PANTHER" id="PTHR12922">
    <property type="entry name" value="UBIQUINONE BIOSYNTHESIS PROTEIN"/>
    <property type="match status" value="1"/>
</dbReference>
<evidence type="ECO:0000256" key="3">
    <source>
        <dbReference type="ARBA" id="ARBA00023128"/>
    </source>
</evidence>
<feature type="binding site" evidence="7">
    <location>
        <position position="196"/>
    </location>
    <ligand>
        <name>Zn(2+)</name>
        <dbReference type="ChEBI" id="CHEBI:29105"/>
    </ligand>
</feature>
<dbReference type="GO" id="GO:0031314">
    <property type="term" value="C:extrinsic component of mitochondrial inner membrane"/>
    <property type="evidence" value="ECO:0007669"/>
    <property type="project" value="UniProtKB-UniRule"/>
</dbReference>
<comment type="subunit">
    <text evidence="7">Component of a multi-subunit COQ enzyme complex, composed of at least COQ3, COQ4, COQ5, COQ6, COQ7 and COQ9.</text>
</comment>
<accession>A0A397HKZ3</accession>
<keyword evidence="4 7" id="KW-0472">Membrane</keyword>
<evidence type="ECO:0000256" key="6">
    <source>
        <dbReference type="ARBA" id="ARBA00081568"/>
    </source>
</evidence>
<evidence type="ECO:0000256" key="7">
    <source>
        <dbReference type="HAMAP-Rule" id="MF_03111"/>
    </source>
</evidence>
<comment type="similarity">
    <text evidence="7">Belongs to the COQ4 family.</text>
</comment>
<evidence type="ECO:0000313" key="9">
    <source>
        <dbReference type="Proteomes" id="UP000266861"/>
    </source>
</evidence>
<dbReference type="PANTHER" id="PTHR12922:SF7">
    <property type="entry name" value="UBIQUINONE BIOSYNTHESIS PROTEIN COQ4 HOMOLOG, MITOCHONDRIAL"/>
    <property type="match status" value="1"/>
</dbReference>
<comment type="caution">
    <text evidence="8">The sequence shown here is derived from an EMBL/GenBank/DDBJ whole genome shotgun (WGS) entry which is preliminary data.</text>
</comment>
<dbReference type="Proteomes" id="UP000266861">
    <property type="component" value="Unassembled WGS sequence"/>
</dbReference>
<comment type="subcellular location">
    <subcellularLocation>
        <location evidence="7">Mitochondrion inner membrane</location>
        <topology evidence="7">Peripheral membrane protein</topology>
        <orientation evidence="7">Matrix side</orientation>
    </subcellularLocation>
</comment>
<feature type="binding site" evidence="7">
    <location>
        <position position="195"/>
    </location>
    <ligand>
        <name>Zn(2+)</name>
        <dbReference type="ChEBI" id="CHEBI:29105"/>
    </ligand>
</feature>
<dbReference type="GO" id="GO:0120539">
    <property type="term" value="F:4-hydroxy-3-methoxy-5-polyprenylbenzoate decarboxylase activity"/>
    <property type="evidence" value="ECO:0007669"/>
    <property type="project" value="UniProtKB-EC"/>
</dbReference>
<gene>
    <name evidence="7" type="primary">COQ4</name>
    <name evidence="8" type="ORF">Glove_327g43</name>
</gene>
<comment type="function">
    <text evidence="7">Lyase that catalyzes the C1-decarboxylation of 4-hydroxy-3-methoxy-5-(all-trans-polyprenyl)benzoic acid into 2-methoxy-6-(all-trans-polyprenyl)phenol during ubiquinone biosynthesis.</text>
</comment>
<sequence>MIRTTSLLSSFQIPRIFHHNFLYYNNYNNYGNNNNNNYNNYGNNNNNNYNNYGNNNNNNNNQFSVSKRAISINTPITNFQHGLLAVSSAFGAFFNPGRQDMIATLGETTSSIFLSRLRDNMLKDPVGRCILRERPVINSKTIDIPYLRSLPEGTFGKEYADFLDMEKVTPDSRVKVQYIYDDELSYVMQRYREGHDFFHTLTKLPANLEGELALKWFELVQTELPMTFLSSIFGPMLLSSEERTRLFSKYVPWAIQCGSQCKLLMNVYFEKCWNKDVDEMRKELGIYLL</sequence>
<keyword evidence="7" id="KW-0479">Metal-binding</keyword>
<evidence type="ECO:0000256" key="2">
    <source>
        <dbReference type="ARBA" id="ARBA00022792"/>
    </source>
</evidence>
<organism evidence="8 9">
    <name type="scientific">Diversispora epigaea</name>
    <dbReference type="NCBI Taxonomy" id="1348612"/>
    <lineage>
        <taxon>Eukaryota</taxon>
        <taxon>Fungi</taxon>
        <taxon>Fungi incertae sedis</taxon>
        <taxon>Mucoromycota</taxon>
        <taxon>Glomeromycotina</taxon>
        <taxon>Glomeromycetes</taxon>
        <taxon>Diversisporales</taxon>
        <taxon>Diversisporaceae</taxon>
        <taxon>Diversispora</taxon>
    </lineage>
</organism>
<keyword evidence="7" id="KW-0862">Zinc</keyword>
<proteinExistence type="inferred from homology"/>
<dbReference type="AlphaFoldDB" id="A0A397HKZ3"/>
<evidence type="ECO:0000256" key="4">
    <source>
        <dbReference type="ARBA" id="ARBA00023136"/>
    </source>
</evidence>
<evidence type="ECO:0000256" key="5">
    <source>
        <dbReference type="ARBA" id="ARBA00023239"/>
    </source>
</evidence>
<dbReference type="UniPathway" id="UPA00232"/>
<dbReference type="STRING" id="1348612.A0A397HKZ3"/>
<protein>
    <recommendedName>
        <fullName evidence="6">4-hydroxy-3-methoxy-5-polyprenylbenzoate decarboxylase</fullName>
    </recommendedName>
</protein>
<keyword evidence="9" id="KW-1185">Reference proteome</keyword>
<feature type="binding site" evidence="7">
    <location>
        <position position="199"/>
    </location>
    <ligand>
        <name>Zn(2+)</name>
        <dbReference type="ChEBI" id="CHEBI:29105"/>
    </ligand>
</feature>
<reference evidence="8 9" key="1">
    <citation type="submission" date="2018-08" db="EMBL/GenBank/DDBJ databases">
        <title>Genome and evolution of the arbuscular mycorrhizal fungus Diversispora epigaea (formerly Glomus versiforme) and its bacterial endosymbionts.</title>
        <authorList>
            <person name="Sun X."/>
            <person name="Fei Z."/>
            <person name="Harrison M."/>
        </authorList>
    </citation>
    <scope>NUCLEOTIDE SEQUENCE [LARGE SCALE GENOMIC DNA]</scope>
    <source>
        <strain evidence="8 9">IT104</strain>
    </source>
</reference>
<comment type="pathway">
    <text evidence="7">Cofactor biosynthesis; ubiquinone biosynthesis.</text>
</comment>
<dbReference type="EMBL" id="PQFF01000299">
    <property type="protein sequence ID" value="RHZ63831.1"/>
    <property type="molecule type" value="Genomic_DNA"/>
</dbReference>
<keyword evidence="5 7" id="KW-0456">Lyase</keyword>
<dbReference type="GO" id="GO:0008270">
    <property type="term" value="F:zinc ion binding"/>
    <property type="evidence" value="ECO:0007669"/>
    <property type="project" value="UniProtKB-UniRule"/>
</dbReference>
<dbReference type="Pfam" id="PF05019">
    <property type="entry name" value="Coq4"/>
    <property type="match status" value="1"/>
</dbReference>
<dbReference type="OrthoDB" id="4249at2759"/>
<comment type="catalytic activity">
    <reaction evidence="7">
        <text>a 4-hydroxy-3-methoxy-5-(all-trans-polyprenyl)benzoate + H(+) = a 2-methoxy-6-(all-trans-polyprenyl)phenol + CO2</text>
        <dbReference type="Rhea" id="RHEA:81179"/>
        <dbReference type="Rhea" id="RHEA-COMP:9551"/>
        <dbReference type="Rhea" id="RHEA-COMP:10931"/>
        <dbReference type="ChEBI" id="CHEBI:15378"/>
        <dbReference type="ChEBI" id="CHEBI:16526"/>
        <dbReference type="ChEBI" id="CHEBI:62731"/>
        <dbReference type="ChEBI" id="CHEBI:84443"/>
        <dbReference type="EC" id="4.1.1.130"/>
    </reaction>
</comment>
<feature type="binding site" evidence="7">
    <location>
        <position position="211"/>
    </location>
    <ligand>
        <name>Zn(2+)</name>
        <dbReference type="ChEBI" id="CHEBI:29105"/>
    </ligand>
</feature>
<evidence type="ECO:0000256" key="1">
    <source>
        <dbReference type="ARBA" id="ARBA00022688"/>
    </source>
</evidence>